<name>A0A2I0T510_LIMLA</name>
<dbReference type="EMBL" id="KZ518916">
    <property type="protein sequence ID" value="PKU28885.1"/>
    <property type="molecule type" value="Genomic_DNA"/>
</dbReference>
<dbReference type="OrthoDB" id="10261055at2759"/>
<reference evidence="3" key="2">
    <citation type="submission" date="2017-12" db="EMBL/GenBank/DDBJ databases">
        <title>Genome sequence of the Bar-tailed Godwit (Limosa lapponica baueri).</title>
        <authorList>
            <person name="Lima N.C.B."/>
            <person name="Parody-Merino A.M."/>
            <person name="Battley P.F."/>
            <person name="Fidler A.E."/>
            <person name="Prosdocimi F."/>
        </authorList>
    </citation>
    <scope>NUCLEOTIDE SEQUENCE [LARGE SCALE GENOMIC DNA]</scope>
</reference>
<keyword evidence="3" id="KW-1185">Reference proteome</keyword>
<dbReference type="InterPro" id="IPR054723">
    <property type="entry name" value="Ams1-like_N"/>
</dbReference>
<sequence length="168" mass="18326">MAAETNKWLMGEGLEGLVPCTTTCDTETLHFVSINNVTLYVELACNGLFGAGKGSMIAPPDPDRRFTLSKAELVIFNRDVYELLVDLEILLDMAQLLGEENQRSFQALYTANQMVNVCDITDPSTFPAARDLAAAIFSQRNGESQHTIHAVGHCHIDSGESSTAFPLC</sequence>
<proteinExistence type="predicted"/>
<dbReference type="PANTHER" id="PTHR46017:SF1">
    <property type="entry name" value="ALPHA-MANNOSIDASE 2C1"/>
    <property type="match status" value="1"/>
</dbReference>
<organism evidence="2 3">
    <name type="scientific">Limosa lapponica baueri</name>
    <dbReference type="NCBI Taxonomy" id="1758121"/>
    <lineage>
        <taxon>Eukaryota</taxon>
        <taxon>Metazoa</taxon>
        <taxon>Chordata</taxon>
        <taxon>Craniata</taxon>
        <taxon>Vertebrata</taxon>
        <taxon>Euteleostomi</taxon>
        <taxon>Archelosauria</taxon>
        <taxon>Archosauria</taxon>
        <taxon>Dinosauria</taxon>
        <taxon>Saurischia</taxon>
        <taxon>Theropoda</taxon>
        <taxon>Coelurosauria</taxon>
        <taxon>Aves</taxon>
        <taxon>Neognathae</taxon>
        <taxon>Neoaves</taxon>
        <taxon>Charadriiformes</taxon>
        <taxon>Scolopacidae</taxon>
        <taxon>Limosa</taxon>
    </lineage>
</organism>
<evidence type="ECO:0000259" key="1">
    <source>
        <dbReference type="Pfam" id="PF22907"/>
    </source>
</evidence>
<protein>
    <recommendedName>
        <fullName evidence="1">Alpha-mannosidase Ams1-like N-terminal domain-containing protein</fullName>
    </recommendedName>
</protein>
<dbReference type="Proteomes" id="UP000233556">
    <property type="component" value="Unassembled WGS sequence"/>
</dbReference>
<reference evidence="3" key="1">
    <citation type="submission" date="2017-11" db="EMBL/GenBank/DDBJ databases">
        <authorList>
            <person name="Lima N.C."/>
            <person name="Parody-Merino A.M."/>
            <person name="Battley P.F."/>
            <person name="Fidler A.E."/>
            <person name="Prosdocimi F."/>
        </authorList>
    </citation>
    <scope>NUCLEOTIDE SEQUENCE [LARGE SCALE GENOMIC DNA]</scope>
</reference>
<dbReference type="PANTHER" id="PTHR46017">
    <property type="entry name" value="ALPHA-MANNOSIDASE 2C1"/>
    <property type="match status" value="1"/>
</dbReference>
<gene>
    <name evidence="2" type="ORF">llap_20811</name>
</gene>
<evidence type="ECO:0000313" key="2">
    <source>
        <dbReference type="EMBL" id="PKU28885.1"/>
    </source>
</evidence>
<feature type="domain" description="Alpha-mannosidase Ams1-like N-terminal" evidence="1">
    <location>
        <begin position="35"/>
        <end position="74"/>
    </location>
</feature>
<dbReference type="Pfam" id="PF22907">
    <property type="entry name" value="Ams1-like_1st"/>
    <property type="match status" value="1"/>
</dbReference>
<dbReference type="GO" id="GO:0009313">
    <property type="term" value="P:oligosaccharide catabolic process"/>
    <property type="evidence" value="ECO:0007669"/>
    <property type="project" value="TreeGrafter"/>
</dbReference>
<dbReference type="GO" id="GO:0004559">
    <property type="term" value="F:alpha-mannosidase activity"/>
    <property type="evidence" value="ECO:0007669"/>
    <property type="project" value="TreeGrafter"/>
</dbReference>
<dbReference type="AlphaFoldDB" id="A0A2I0T510"/>
<accession>A0A2I0T510</accession>
<evidence type="ECO:0000313" key="3">
    <source>
        <dbReference type="Proteomes" id="UP000233556"/>
    </source>
</evidence>